<name>A0A7Z7PPS8_9BACT</name>
<accession>A0A7Z7PPS8</accession>
<dbReference type="AlphaFoldDB" id="A0A7Z7PPS8"/>
<dbReference type="EMBL" id="LS974202">
    <property type="protein sequence ID" value="SSC13416.1"/>
    <property type="molecule type" value="Genomic_DNA"/>
</dbReference>
<dbReference type="KEGG" id="minf:MESINF_1976"/>
<proteinExistence type="predicted"/>
<sequence length="79" mass="9510">MTQKRLSKALVYYNEEYFIPIRFSYDGIKIFIKTITSNWIESAGRERIHHFSVLTNLGAYSLEFHETLKKWYCRPLENC</sequence>
<dbReference type="RefSeq" id="WP_169699568.1">
    <property type="nucleotide sequence ID" value="NZ_LS974202.1"/>
</dbReference>
<organism evidence="1 2">
    <name type="scientific">Mesotoga infera</name>
    <dbReference type="NCBI Taxonomy" id="1236046"/>
    <lineage>
        <taxon>Bacteria</taxon>
        <taxon>Thermotogati</taxon>
        <taxon>Thermotogota</taxon>
        <taxon>Thermotogae</taxon>
        <taxon>Kosmotogales</taxon>
        <taxon>Kosmotogaceae</taxon>
        <taxon>Mesotoga</taxon>
    </lineage>
</organism>
<evidence type="ECO:0000313" key="2">
    <source>
        <dbReference type="Proteomes" id="UP000250796"/>
    </source>
</evidence>
<protein>
    <submittedName>
        <fullName evidence="1">Uncharacterized protein</fullName>
    </submittedName>
</protein>
<keyword evidence="2" id="KW-1185">Reference proteome</keyword>
<evidence type="ECO:0000313" key="1">
    <source>
        <dbReference type="EMBL" id="SSC13416.1"/>
    </source>
</evidence>
<gene>
    <name evidence="1" type="ORF">MESINF_1976</name>
</gene>
<dbReference type="Proteomes" id="UP000250796">
    <property type="component" value="Chromosome MESINF"/>
</dbReference>
<reference evidence="1 2" key="1">
    <citation type="submission" date="2017-01" db="EMBL/GenBank/DDBJ databases">
        <authorList>
            <person name="Erauso G."/>
        </authorList>
    </citation>
    <scope>NUCLEOTIDE SEQUENCE [LARGE SCALE GENOMIC DNA]</scope>
    <source>
        <strain evidence="1">MESINF1</strain>
    </source>
</reference>